<feature type="compositionally biased region" description="Low complexity" evidence="2">
    <location>
        <begin position="263"/>
        <end position="311"/>
    </location>
</feature>
<dbReference type="InterPro" id="IPR000253">
    <property type="entry name" value="FHA_dom"/>
</dbReference>
<sequence length="745" mass="74353">MQSRIEGRDGWVEVTRDGVAVLAKGDDALAERIGAALDAADGDELADVVTDELSSGGVRRTPDFAVVDHASGRVLVRGTASVQVVAADGSTREFLAPARGPWADEDAVLDGEVVLVTGEPEPAAESGAAEPEVAEASGATEDTPADPMSPQVAHPEATDAEPTPSEPAEAGALAPEEEPAPEPAAEEPVAAEPPAAQPTGWAVPSVFGGAPGASGAATGRPQLSVVPDPAPGPDSSGQPARDPAPTAPTDQQPVEAGEVVETPAPQAQEISEPEAAPSEPAPVAATTAPSDTPAGDTPAGEAPGAPAPAAARGDDEEELPSFDFLFGNTHSHRSSLLAGLEEEEEEAQESIDSGPVAAAGGFQAQDNPANATLAPPTEEDEAPAPARPQGPTVGALPGGLPPMPGSAPAQQDDHGDAGWSPEQAMADGPAVPPQEPAAAAPEAPTAAEDPAVDNRPEVVGASTGRGDTPAPQPFAGSGPSRVQAARDDASGHEPGVVRPQFADGHLVGSRVPTSTPAAAPTTEAAPPSSAAEPAADDGGVISAVPWGGGAAAPGMPGGLPPLPTPDHGAAEPVPAGAAPEEVGVDTGEIPSGPMVLAVRCSLGHHNAPHATRCRVCGQDLPSQTPEQTPRPALGLLRLSTGDVVTLDRGVLIGRAPRASAEASGARAPHLVRISSPDNEISRNHVEIVLDGWHVLVRDLGSTNGTTVALPGSSPVRVRPGDQQTIEPGTTVTLADQVSMVFEVTG</sequence>
<feature type="region of interest" description="Disordered" evidence="2">
    <location>
        <begin position="120"/>
        <end position="590"/>
    </location>
</feature>
<feature type="compositionally biased region" description="Low complexity" evidence="2">
    <location>
        <begin position="120"/>
        <end position="139"/>
    </location>
</feature>
<dbReference type="OrthoDB" id="5485098at2"/>
<protein>
    <submittedName>
        <fullName evidence="4">FHA domain-containing protein</fullName>
    </submittedName>
</protein>
<name>A0A1W2ATI9_9MICO</name>
<feature type="compositionally biased region" description="Low complexity" evidence="2">
    <location>
        <begin position="512"/>
        <end position="533"/>
    </location>
</feature>
<evidence type="ECO:0000313" key="5">
    <source>
        <dbReference type="Proteomes" id="UP000192634"/>
    </source>
</evidence>
<feature type="compositionally biased region" description="Low complexity" evidence="2">
    <location>
        <begin position="436"/>
        <end position="449"/>
    </location>
</feature>
<dbReference type="Proteomes" id="UP000192634">
    <property type="component" value="Unassembled WGS sequence"/>
</dbReference>
<accession>A0A1W2ATI9</accession>
<evidence type="ECO:0000256" key="2">
    <source>
        <dbReference type="SAM" id="MobiDB-lite"/>
    </source>
</evidence>
<evidence type="ECO:0000259" key="3">
    <source>
        <dbReference type="PROSITE" id="PS50006"/>
    </source>
</evidence>
<feature type="domain" description="FHA" evidence="3">
    <location>
        <begin position="650"/>
        <end position="707"/>
    </location>
</feature>
<feature type="compositionally biased region" description="Low complexity" evidence="2">
    <location>
        <begin position="239"/>
        <end position="250"/>
    </location>
</feature>
<dbReference type="SUPFAM" id="SSF49879">
    <property type="entry name" value="SMAD/FHA domain"/>
    <property type="match status" value="1"/>
</dbReference>
<dbReference type="PROSITE" id="PS50006">
    <property type="entry name" value="FHA_DOMAIN"/>
    <property type="match status" value="1"/>
</dbReference>
<dbReference type="RefSeq" id="WP_084451028.1">
    <property type="nucleotide sequence ID" value="NZ_FWXN01000006.1"/>
</dbReference>
<keyword evidence="1" id="KW-0597">Phosphoprotein</keyword>
<feature type="compositionally biased region" description="Low complexity" evidence="2">
    <location>
        <begin position="565"/>
        <end position="581"/>
    </location>
</feature>
<feature type="compositionally biased region" description="Gly residues" evidence="2">
    <location>
        <begin position="546"/>
        <end position="557"/>
    </location>
</feature>
<feature type="compositionally biased region" description="Acidic residues" evidence="2">
    <location>
        <begin position="340"/>
        <end position="349"/>
    </location>
</feature>
<reference evidence="4 5" key="1">
    <citation type="submission" date="2017-04" db="EMBL/GenBank/DDBJ databases">
        <authorList>
            <person name="Afonso C.L."/>
            <person name="Miller P.J."/>
            <person name="Scott M.A."/>
            <person name="Spackman E."/>
            <person name="Goraichik I."/>
            <person name="Dimitrov K.M."/>
            <person name="Suarez D.L."/>
            <person name="Swayne D.E."/>
        </authorList>
    </citation>
    <scope>NUCLEOTIDE SEQUENCE [LARGE SCALE GENOMIC DNA]</scope>
    <source>
        <strain evidence="4 5">CGMCC 1.12511</strain>
    </source>
</reference>
<dbReference type="EMBL" id="FWXN01000006">
    <property type="protein sequence ID" value="SMC64059.1"/>
    <property type="molecule type" value="Genomic_DNA"/>
</dbReference>
<proteinExistence type="predicted"/>
<organism evidence="4 5">
    <name type="scientific">Janibacter indicus</name>
    <dbReference type="NCBI Taxonomy" id="857417"/>
    <lineage>
        <taxon>Bacteria</taxon>
        <taxon>Bacillati</taxon>
        <taxon>Actinomycetota</taxon>
        <taxon>Actinomycetes</taxon>
        <taxon>Micrococcales</taxon>
        <taxon>Intrasporangiaceae</taxon>
        <taxon>Janibacter</taxon>
    </lineage>
</organism>
<dbReference type="InterPro" id="IPR008984">
    <property type="entry name" value="SMAD_FHA_dom_sf"/>
</dbReference>
<dbReference type="Gene3D" id="2.60.200.20">
    <property type="match status" value="1"/>
</dbReference>
<dbReference type="CDD" id="cd00060">
    <property type="entry name" value="FHA"/>
    <property type="match status" value="1"/>
</dbReference>
<dbReference type="AlphaFoldDB" id="A0A1W2ATI9"/>
<dbReference type="SMART" id="SM00240">
    <property type="entry name" value="FHA"/>
    <property type="match status" value="1"/>
</dbReference>
<evidence type="ECO:0000313" key="4">
    <source>
        <dbReference type="EMBL" id="SMC64059.1"/>
    </source>
</evidence>
<dbReference type="Pfam" id="PF00498">
    <property type="entry name" value="FHA"/>
    <property type="match status" value="1"/>
</dbReference>
<evidence type="ECO:0000256" key="1">
    <source>
        <dbReference type="ARBA" id="ARBA00022553"/>
    </source>
</evidence>
<gene>
    <name evidence="4" type="ORF">SAMN06296429_106197</name>
</gene>